<keyword evidence="5" id="KW-1185">Reference proteome</keyword>
<organism evidence="4 5">
    <name type="scientific">Salinimicrobium gaetbulicola</name>
    <dbReference type="NCBI Taxonomy" id="999702"/>
    <lineage>
        <taxon>Bacteria</taxon>
        <taxon>Pseudomonadati</taxon>
        <taxon>Bacteroidota</taxon>
        <taxon>Flavobacteriia</taxon>
        <taxon>Flavobacteriales</taxon>
        <taxon>Flavobacteriaceae</taxon>
        <taxon>Salinimicrobium</taxon>
    </lineage>
</organism>
<dbReference type="InterPro" id="IPR038333">
    <property type="entry name" value="T1MK-like_N_sf"/>
</dbReference>
<evidence type="ECO:0000256" key="2">
    <source>
        <dbReference type="ARBA" id="ARBA00022747"/>
    </source>
</evidence>
<feature type="coiled-coil region" evidence="3">
    <location>
        <begin position="60"/>
        <end position="94"/>
    </location>
</feature>
<reference evidence="5" key="1">
    <citation type="journal article" date="2019" name="Int. J. Syst. Evol. Microbiol.">
        <title>The Global Catalogue of Microorganisms (GCM) 10K type strain sequencing project: providing services to taxonomists for standard genome sequencing and annotation.</title>
        <authorList>
            <consortium name="The Broad Institute Genomics Platform"/>
            <consortium name="The Broad Institute Genome Sequencing Center for Infectious Disease"/>
            <person name="Wu L."/>
            <person name="Ma J."/>
        </authorList>
    </citation>
    <scope>NUCLEOTIDE SEQUENCE [LARGE SCALE GENOMIC DNA]</scope>
    <source>
        <strain evidence="5">CCUG 60898</strain>
    </source>
</reference>
<gene>
    <name evidence="4" type="ORF">ACFQ1G_09030</name>
</gene>
<dbReference type="EMBL" id="JBHTJP010000034">
    <property type="protein sequence ID" value="MFD0976934.1"/>
    <property type="molecule type" value="Genomic_DNA"/>
</dbReference>
<comment type="caution">
    <text evidence="4">The sequence shown here is derived from an EMBL/GenBank/DDBJ whole genome shotgun (WGS) entry which is preliminary data.</text>
</comment>
<dbReference type="Proteomes" id="UP001597100">
    <property type="component" value="Unassembled WGS sequence"/>
</dbReference>
<keyword evidence="3" id="KW-0175">Coiled coil</keyword>
<proteinExistence type="inferred from homology"/>
<evidence type="ECO:0000313" key="4">
    <source>
        <dbReference type="EMBL" id="MFD0976934.1"/>
    </source>
</evidence>
<evidence type="ECO:0000256" key="1">
    <source>
        <dbReference type="ARBA" id="ARBA00006594"/>
    </source>
</evidence>
<dbReference type="Gene3D" id="1.20.1260.30">
    <property type="match status" value="1"/>
</dbReference>
<evidence type="ECO:0000313" key="5">
    <source>
        <dbReference type="Proteomes" id="UP001597100"/>
    </source>
</evidence>
<sequence>MRTKTPKFRYIDWKTPDEMHFSSLQWQSELNFYKDEQRFFEDMLKEYTMPIIESNLFSRIQDLITELSASEKELKQLHEQVNDHTNRLERLVENVDEPSEGRTYRQQHKNILQLINDFTKRYKQLKKDIFGSVTEALKHQKQKRLLS</sequence>
<dbReference type="RefSeq" id="WP_380738785.1">
    <property type="nucleotide sequence ID" value="NZ_JBHTJP010000034.1"/>
</dbReference>
<accession>A0ABW3IFN4</accession>
<keyword evidence="2" id="KW-0680">Restriction system</keyword>
<comment type="similarity">
    <text evidence="1">Belongs to the N(4)/N(6)-methyltransferase family.</text>
</comment>
<evidence type="ECO:0000256" key="3">
    <source>
        <dbReference type="SAM" id="Coils"/>
    </source>
</evidence>
<protein>
    <submittedName>
        <fullName evidence="4">Uncharacterized protein</fullName>
    </submittedName>
</protein>
<name>A0ABW3IFN4_9FLAO</name>